<keyword evidence="1" id="KW-1133">Transmembrane helix</keyword>
<protein>
    <submittedName>
        <fullName evidence="2">Uncharacterized protein</fullName>
    </submittedName>
</protein>
<dbReference type="RefSeq" id="WP_353896351.1">
    <property type="nucleotide sequence ID" value="NZ_JBEVCJ010000013.1"/>
</dbReference>
<feature type="transmembrane region" description="Helical" evidence="1">
    <location>
        <begin position="13"/>
        <end position="31"/>
    </location>
</feature>
<keyword evidence="1" id="KW-0472">Membrane</keyword>
<proteinExistence type="predicted"/>
<dbReference type="Proteomes" id="UP001548189">
    <property type="component" value="Unassembled WGS sequence"/>
</dbReference>
<keyword evidence="3" id="KW-1185">Reference proteome</keyword>
<evidence type="ECO:0000256" key="1">
    <source>
        <dbReference type="SAM" id="Phobius"/>
    </source>
</evidence>
<evidence type="ECO:0000313" key="2">
    <source>
        <dbReference type="EMBL" id="MET1255765.1"/>
    </source>
</evidence>
<keyword evidence="1" id="KW-0812">Transmembrane</keyword>
<comment type="caution">
    <text evidence="2">The sequence shown here is derived from an EMBL/GenBank/DDBJ whole genome shotgun (WGS) entry which is preliminary data.</text>
</comment>
<evidence type="ECO:0000313" key="3">
    <source>
        <dbReference type="Proteomes" id="UP001548189"/>
    </source>
</evidence>
<dbReference type="EMBL" id="JBEVCJ010000013">
    <property type="protein sequence ID" value="MET1255765.1"/>
    <property type="molecule type" value="Genomic_DNA"/>
</dbReference>
<sequence length="454" mass="52578">MKPISQYHPIAKYSLYVLAITLIFILSVLLINTQAFDEKSSPAVNLVMQPQDRISPQYNAYFYFLGLLASNAQDPHEAGQKLQQKYVDNREKLGLDQLSASDSTKILQISETESWFTQFERCHARTQHFCFQQSLNNIKALDFNSPRLIQMLKRYARLTDYQDYQSPDKMTFASPIPAFGYALSLQQISLAHQFSTLEFDSFLIAIEKDINFWRTLLLKSDILIVKMVAIAAIWYDVRYLSNIISQHHLSSVQVENIQQLLRPLNNKELDLSNAFRLEAQTLYNQLAKLSRQNLQEIYGIKISFFDSMIQVHATQNLHFERYLSPMLVLSKLNSSAFYDAVQQGKTEHVTEQWFSLSPSNLYNPGGKLLLQNINWSPSDYIARMHDMNGMFNLVKLQLELKNQSEFQPLQWVNDSAYRNIYTLEPLIFNEQKQTLEFECLSKKSLCSISFGAHP</sequence>
<accession>A0ABV2BUY9</accession>
<organism evidence="2 3">
    <name type="scientific">Aliikangiella maris</name>
    <dbReference type="NCBI Taxonomy" id="3162458"/>
    <lineage>
        <taxon>Bacteria</taxon>
        <taxon>Pseudomonadati</taxon>
        <taxon>Pseudomonadota</taxon>
        <taxon>Gammaproteobacteria</taxon>
        <taxon>Oceanospirillales</taxon>
        <taxon>Pleioneaceae</taxon>
        <taxon>Aliikangiella</taxon>
    </lineage>
</organism>
<name>A0ABV2BUY9_9GAMM</name>
<reference evidence="2 3" key="1">
    <citation type="submission" date="2024-06" db="EMBL/GenBank/DDBJ databases">
        <authorList>
            <person name="Li F."/>
        </authorList>
    </citation>
    <scope>NUCLEOTIDE SEQUENCE [LARGE SCALE GENOMIC DNA]</scope>
    <source>
        <strain evidence="2 3">GXAS 311</strain>
    </source>
</reference>
<gene>
    <name evidence="2" type="ORF">ABVT43_11565</name>
</gene>